<feature type="compositionally biased region" description="Polar residues" evidence="1">
    <location>
        <begin position="500"/>
        <end position="524"/>
    </location>
</feature>
<name>A0ABR1XDQ4_9PEZI</name>
<feature type="compositionally biased region" description="Basic and acidic residues" evidence="1">
    <location>
        <begin position="720"/>
        <end position="747"/>
    </location>
</feature>
<dbReference type="Proteomes" id="UP001433268">
    <property type="component" value="Unassembled WGS sequence"/>
</dbReference>
<dbReference type="EMBL" id="JAQQWN010000002">
    <property type="protein sequence ID" value="KAK8094812.1"/>
    <property type="molecule type" value="Genomic_DNA"/>
</dbReference>
<dbReference type="GeneID" id="92038872"/>
<keyword evidence="3" id="KW-1185">Reference proteome</keyword>
<feature type="region of interest" description="Disordered" evidence="1">
    <location>
        <begin position="494"/>
        <end position="533"/>
    </location>
</feature>
<accession>A0ABR1XDQ4</accession>
<organism evidence="2 3">
    <name type="scientific">Apiospora hydei</name>
    <dbReference type="NCBI Taxonomy" id="1337664"/>
    <lineage>
        <taxon>Eukaryota</taxon>
        <taxon>Fungi</taxon>
        <taxon>Dikarya</taxon>
        <taxon>Ascomycota</taxon>
        <taxon>Pezizomycotina</taxon>
        <taxon>Sordariomycetes</taxon>
        <taxon>Xylariomycetidae</taxon>
        <taxon>Amphisphaeriales</taxon>
        <taxon>Apiosporaceae</taxon>
        <taxon>Apiospora</taxon>
    </lineage>
</organism>
<sequence length="765" mass="84868">MDPLTITTSVITLAEAASKIYKFLQSIRQGDTGYSGLCAELGILTSHIQAIREALQNCRKNRFALAPIDEDVWKQSDIAIADCQRTILFRRAKVAAEMQIHARTIVGLRDKIHMSTISLQTLLQVINTSISLRSGANQQETLRELQKLKKSLETSTLAATNSHSLAFMTKSDAYILKNLQGLVKAAKGFHAAASTAASTVYAKSSHGGIPEAHDSSYAESGVMSPTTSEIVLAYAGFIQMLRRRRVPPVQDGLGPRFDEAPELFVPSDPELVDRCRNVANYTNRTEDSFDSTFSLGLEKMTQRALEVVDFERAEAILAQAISWHKVRDADDAHHSQLRIQHALCCFIQGKGIQNAEVIEDIAESRGTDRSVSKALIYALALCQIHELEHDATQRLCKLLWENIDDDTHDPRKEDVLRLLLVTYRLSGQPLLAEAIEEGHPGLSSEVALPKPMEFIVQNEGLLRALFRTETISQAQQTVVDIIRYRSRTAETTCLEHHQTSEQFSDTCSTLQDTASESPSLNESASPERPKMRLFRWSKHDTSLSSSRSLAGSMQAEPRTPTSVHSFDRSSQDGYSPLSFASDGLSVTSPSLATFCPVRLGTGSEVIEQQVEVFELDAVETSGRWHSTETTRPASNRIRRAQLDMSSASAASTWSELGTLVLRLSELIPPCGAYYFVQRTTTTNVSPVPRRPPIRLRLDTTSDSVVPSLSKPILLYSHSTRSRDRQAQPEVEHGERTEPQVPEKDRFRMTVRRILDEGGNPTSLTP</sequence>
<feature type="region of interest" description="Disordered" evidence="1">
    <location>
        <begin position="545"/>
        <end position="569"/>
    </location>
</feature>
<reference evidence="2 3" key="1">
    <citation type="submission" date="2023-01" db="EMBL/GenBank/DDBJ databases">
        <title>Analysis of 21 Apiospora genomes using comparative genomics revels a genus with tremendous synthesis potential of carbohydrate active enzymes and secondary metabolites.</title>
        <authorList>
            <person name="Sorensen T."/>
        </authorList>
    </citation>
    <scope>NUCLEOTIDE SEQUENCE [LARGE SCALE GENOMIC DNA]</scope>
    <source>
        <strain evidence="2 3">CBS 114990</strain>
    </source>
</reference>
<evidence type="ECO:0000313" key="3">
    <source>
        <dbReference type="Proteomes" id="UP001433268"/>
    </source>
</evidence>
<proteinExistence type="predicted"/>
<evidence type="ECO:0008006" key="4">
    <source>
        <dbReference type="Google" id="ProtNLM"/>
    </source>
</evidence>
<feature type="region of interest" description="Disordered" evidence="1">
    <location>
        <begin position="715"/>
        <end position="747"/>
    </location>
</feature>
<protein>
    <recommendedName>
        <fullName evidence="4">Fungal N-terminal domain-containing protein</fullName>
    </recommendedName>
</protein>
<evidence type="ECO:0000256" key="1">
    <source>
        <dbReference type="SAM" id="MobiDB-lite"/>
    </source>
</evidence>
<comment type="caution">
    <text evidence="2">The sequence shown here is derived from an EMBL/GenBank/DDBJ whole genome shotgun (WGS) entry which is preliminary data.</text>
</comment>
<dbReference type="RefSeq" id="XP_066675585.1">
    <property type="nucleotide sequence ID" value="XM_066805812.1"/>
</dbReference>
<evidence type="ECO:0000313" key="2">
    <source>
        <dbReference type="EMBL" id="KAK8094812.1"/>
    </source>
</evidence>
<gene>
    <name evidence="2" type="ORF">PG997_001497</name>
</gene>